<feature type="chain" id="PRO_5006626302" evidence="3">
    <location>
        <begin position="40"/>
        <end position="402"/>
    </location>
</feature>
<dbReference type="InterPro" id="IPR028081">
    <property type="entry name" value="Leu-bd"/>
</dbReference>
<dbReference type="Proteomes" id="UP000198802">
    <property type="component" value="Unassembled WGS sequence"/>
</dbReference>
<gene>
    <name evidence="5" type="ORF">Ga0074812_106129</name>
</gene>
<dbReference type="CDD" id="cd06342">
    <property type="entry name" value="PBP1_ABC_LIVBP-like"/>
    <property type="match status" value="1"/>
</dbReference>
<dbReference type="Pfam" id="PF13458">
    <property type="entry name" value="Peripla_BP_6"/>
    <property type="match status" value="1"/>
</dbReference>
<accession>A0A0S4QK64</accession>
<comment type="similarity">
    <text evidence="1">Belongs to the leucine-binding protein family.</text>
</comment>
<proteinExistence type="inferred from homology"/>
<name>A0A0S4QK64_9ACTN</name>
<dbReference type="Gene3D" id="3.40.50.2300">
    <property type="match status" value="2"/>
</dbReference>
<evidence type="ECO:0000259" key="4">
    <source>
        <dbReference type="Pfam" id="PF13458"/>
    </source>
</evidence>
<evidence type="ECO:0000313" key="6">
    <source>
        <dbReference type="Proteomes" id="UP000198802"/>
    </source>
</evidence>
<sequence>MTATPRPLRTRPARTVALRPMAALVAGFALVGAALTACGGDSDDGGKKEYLIGFQGPLSGDSQQLGINAYNGVLTAVEQLNQDKSLPFTLRIVASDDQGLPEQGPTAAQKLIDNPKLMAVVGPVFSGPTKSSEPLYSQAGLLSVSPSATNPALTDLGFTSFYRVIAPDTVQGAAAAEFLAKVVKAKRVYSLDDRSEYGTGLSGAIERGLEQADVPFTHDGINPTKDYTSQATKIMADGADAVYYSGYYPEYALLTKALRGKGYDGAILSGDGSNDDQFIRQAGTANAEGALITCPCSDANTDPSAAAFVAEYKKVNSGLKPGTYSGEAYDATNAIASVLRKLGTDANRESVRTAFGSVDMPGVTKRIKFERNGDVQGSTVYVYQVKDGQRTVLGPVSSLIKP</sequence>
<keyword evidence="2 3" id="KW-0732">Signal</keyword>
<dbReference type="AlphaFoldDB" id="A0A0S4QK64"/>
<dbReference type="InterPro" id="IPR028082">
    <property type="entry name" value="Peripla_BP_I"/>
</dbReference>
<feature type="domain" description="Leucine-binding protein" evidence="4">
    <location>
        <begin position="52"/>
        <end position="388"/>
    </location>
</feature>
<feature type="signal peptide" evidence="3">
    <location>
        <begin position="1"/>
        <end position="39"/>
    </location>
</feature>
<evidence type="ECO:0000256" key="1">
    <source>
        <dbReference type="ARBA" id="ARBA00010062"/>
    </source>
</evidence>
<dbReference type="EMBL" id="FAOZ01000006">
    <property type="protein sequence ID" value="CUU55875.1"/>
    <property type="molecule type" value="Genomic_DNA"/>
</dbReference>
<evidence type="ECO:0000256" key="3">
    <source>
        <dbReference type="SAM" id="SignalP"/>
    </source>
</evidence>
<organism evidence="5 6">
    <name type="scientific">Parafrankia irregularis</name>
    <dbReference type="NCBI Taxonomy" id="795642"/>
    <lineage>
        <taxon>Bacteria</taxon>
        <taxon>Bacillati</taxon>
        <taxon>Actinomycetota</taxon>
        <taxon>Actinomycetes</taxon>
        <taxon>Frankiales</taxon>
        <taxon>Frankiaceae</taxon>
        <taxon>Parafrankia</taxon>
    </lineage>
</organism>
<keyword evidence="6" id="KW-1185">Reference proteome</keyword>
<evidence type="ECO:0000256" key="2">
    <source>
        <dbReference type="ARBA" id="ARBA00022729"/>
    </source>
</evidence>
<reference evidence="6" key="1">
    <citation type="submission" date="2015-11" db="EMBL/GenBank/DDBJ databases">
        <authorList>
            <person name="Varghese N."/>
        </authorList>
    </citation>
    <scope>NUCLEOTIDE SEQUENCE [LARGE SCALE GENOMIC DNA]</scope>
    <source>
        <strain evidence="6">DSM 45899</strain>
    </source>
</reference>
<protein>
    <submittedName>
        <fullName evidence="5">Branched-chain amino acid transport system substrate-binding protein</fullName>
    </submittedName>
</protein>
<dbReference type="PANTHER" id="PTHR47151:SF2">
    <property type="entry name" value="AMINO ACID BINDING PROTEIN"/>
    <property type="match status" value="1"/>
</dbReference>
<dbReference type="SUPFAM" id="SSF53822">
    <property type="entry name" value="Periplasmic binding protein-like I"/>
    <property type="match status" value="1"/>
</dbReference>
<dbReference type="PANTHER" id="PTHR47151">
    <property type="entry name" value="LEU/ILE/VAL-BINDING ABC TRANSPORTER SUBUNIT"/>
    <property type="match status" value="1"/>
</dbReference>
<evidence type="ECO:0000313" key="5">
    <source>
        <dbReference type="EMBL" id="CUU55875.1"/>
    </source>
</evidence>